<feature type="chain" id="PRO_5029647361" evidence="1">
    <location>
        <begin position="25"/>
        <end position="163"/>
    </location>
</feature>
<dbReference type="PROSITE" id="PS51257">
    <property type="entry name" value="PROKAR_LIPOPROTEIN"/>
    <property type="match status" value="1"/>
</dbReference>
<dbReference type="RefSeq" id="WP_173073249.1">
    <property type="nucleotide sequence ID" value="NZ_CP041345.1"/>
</dbReference>
<evidence type="ECO:0000256" key="1">
    <source>
        <dbReference type="SAM" id="SignalP"/>
    </source>
</evidence>
<accession>A0A7D3XFL2</accession>
<proteinExistence type="predicted"/>
<feature type="signal peptide" evidence="1">
    <location>
        <begin position="1"/>
        <end position="24"/>
    </location>
</feature>
<keyword evidence="3" id="KW-1185">Reference proteome</keyword>
<evidence type="ECO:0000313" key="3">
    <source>
        <dbReference type="Proteomes" id="UP000500961"/>
    </source>
</evidence>
<reference evidence="2 3" key="1">
    <citation type="submission" date="2019-07" db="EMBL/GenBank/DDBJ databases">
        <title>Thalassofilum flectens gen. nov., sp. nov., a novel moderate thermophilic anaerobe from a shallow sea hot spring in Kunashir Island (Russia), representing a new family in the order Bacteroidales, and proposal of Thalassofilacea fam. nov.</title>
        <authorList>
            <person name="Kochetkova T.V."/>
            <person name="Podosokorskaya O.A."/>
            <person name="Novikov A."/>
            <person name="Elcheninov A.G."/>
            <person name="Toshchakov S.V."/>
            <person name="Kublanov I.V."/>
        </authorList>
    </citation>
    <scope>NUCLEOTIDE SEQUENCE [LARGE SCALE GENOMIC DNA]</scope>
    <source>
        <strain evidence="2 3">38-H</strain>
    </source>
</reference>
<dbReference type="KEGG" id="ttz:FHG85_04070"/>
<protein>
    <submittedName>
        <fullName evidence="2">Uncharacterized protein</fullName>
    </submittedName>
</protein>
<dbReference type="EMBL" id="CP041345">
    <property type="protein sequence ID" value="QKG79477.1"/>
    <property type="molecule type" value="Genomic_DNA"/>
</dbReference>
<evidence type="ECO:0000313" key="2">
    <source>
        <dbReference type="EMBL" id="QKG79477.1"/>
    </source>
</evidence>
<sequence>MKNLKVLVIVGFLLPLFSSCDSLVNDETTNDSLYVKFINDSASLYTITTIEIRNRGAVDGSQEPIGTWSSNVLQAGQKLVPGESTYFTLKLPNGEWAEYRLGVDGGTGNEVMLYDQPNYNGFRDLPITHWGSDERTVSVAITYDETTNTISVTGWSDWSGIED</sequence>
<keyword evidence="1" id="KW-0732">Signal</keyword>
<name>A0A7D3XFL2_9BACT</name>
<dbReference type="AlphaFoldDB" id="A0A7D3XFL2"/>
<organism evidence="2 3">
    <name type="scientific">Tenuifilum thalassicum</name>
    <dbReference type="NCBI Taxonomy" id="2590900"/>
    <lineage>
        <taxon>Bacteria</taxon>
        <taxon>Pseudomonadati</taxon>
        <taxon>Bacteroidota</taxon>
        <taxon>Bacteroidia</taxon>
        <taxon>Bacteroidales</taxon>
        <taxon>Tenuifilaceae</taxon>
        <taxon>Tenuifilum</taxon>
    </lineage>
</organism>
<gene>
    <name evidence="2" type="ORF">FHG85_04070</name>
</gene>
<dbReference type="Proteomes" id="UP000500961">
    <property type="component" value="Chromosome"/>
</dbReference>